<keyword evidence="3 5" id="KW-0819">tRNA processing</keyword>
<proteinExistence type="inferred from homology"/>
<comment type="catalytic activity">
    <reaction evidence="1 5">
        <text>uridine(55) in tRNA = pseudouridine(55) in tRNA</text>
        <dbReference type="Rhea" id="RHEA:42532"/>
        <dbReference type="Rhea" id="RHEA-COMP:10101"/>
        <dbReference type="Rhea" id="RHEA-COMP:10102"/>
        <dbReference type="ChEBI" id="CHEBI:65314"/>
        <dbReference type="ChEBI" id="CHEBI:65315"/>
        <dbReference type="EC" id="5.4.99.25"/>
    </reaction>
</comment>
<feature type="active site" description="Nucleophile" evidence="5">
    <location>
        <position position="49"/>
    </location>
</feature>
<dbReference type="GO" id="GO:0003723">
    <property type="term" value="F:RNA binding"/>
    <property type="evidence" value="ECO:0007669"/>
    <property type="project" value="InterPro"/>
</dbReference>
<dbReference type="InterPro" id="IPR020103">
    <property type="entry name" value="PsdUridine_synth_cat_dom_sf"/>
</dbReference>
<evidence type="ECO:0000313" key="8">
    <source>
        <dbReference type="EMBL" id="XBS91441.1"/>
    </source>
</evidence>
<comment type="function">
    <text evidence="5">Responsible for synthesis of pseudouridine from uracil-55 in the psi GC loop of transfer RNAs.</text>
</comment>
<dbReference type="RefSeq" id="WP_007805229.1">
    <property type="nucleotide sequence ID" value="NZ_CP157948.1"/>
</dbReference>
<dbReference type="CDD" id="cd02573">
    <property type="entry name" value="PseudoU_synth_EcTruB"/>
    <property type="match status" value="1"/>
</dbReference>
<evidence type="ECO:0000256" key="5">
    <source>
        <dbReference type="HAMAP-Rule" id="MF_01080"/>
    </source>
</evidence>
<dbReference type="EC" id="5.4.99.25" evidence="5"/>
<evidence type="ECO:0000256" key="2">
    <source>
        <dbReference type="ARBA" id="ARBA00005642"/>
    </source>
</evidence>
<accession>A0AAU7QPK3</accession>
<feature type="domain" description="Pseudouridine synthase II N-terminal" evidence="6">
    <location>
        <begin position="34"/>
        <end position="182"/>
    </location>
</feature>
<dbReference type="HAMAP" id="MF_01080">
    <property type="entry name" value="TruB_bact"/>
    <property type="match status" value="1"/>
</dbReference>
<dbReference type="GO" id="GO:0031119">
    <property type="term" value="P:tRNA pseudouridine synthesis"/>
    <property type="evidence" value="ECO:0007669"/>
    <property type="project" value="UniProtKB-UniRule"/>
</dbReference>
<evidence type="ECO:0000256" key="3">
    <source>
        <dbReference type="ARBA" id="ARBA00022694"/>
    </source>
</evidence>
<dbReference type="GO" id="GO:0160148">
    <property type="term" value="F:tRNA pseudouridine(55) synthase activity"/>
    <property type="evidence" value="ECO:0007669"/>
    <property type="project" value="UniProtKB-EC"/>
</dbReference>
<evidence type="ECO:0000256" key="1">
    <source>
        <dbReference type="ARBA" id="ARBA00000385"/>
    </source>
</evidence>
<dbReference type="PANTHER" id="PTHR13767:SF2">
    <property type="entry name" value="PSEUDOURIDYLATE SYNTHASE TRUB1"/>
    <property type="match status" value="1"/>
</dbReference>
<dbReference type="InterPro" id="IPR036974">
    <property type="entry name" value="PUA_sf"/>
</dbReference>
<dbReference type="PANTHER" id="PTHR13767">
    <property type="entry name" value="TRNA-PSEUDOURIDINE SYNTHASE"/>
    <property type="match status" value="1"/>
</dbReference>
<sequence>MSRQSRIQFRDLHGIVLLDKPLGLSSNQALQAVRRLLRASKGGHTGALDPLATGLLPLCFGEATKLAGSLLGARKAYLAECRLGISTDTADSEGEIVRRLPVPPLDAAAIETALARLRGHILQVPPMYSALKHDGERLYAKARRGEVVDVPAREVDVHRLELLERDGETLRLLVECGSGTYVRSLAVDLGEDLGCGAHLTALRRIWVEPFREPQMVTLAQLEQAAEQGDDALLAWLLPVSAGLSDLPVLHLDEAQSMAISRGQQISLPGLPEAGRCAAYASDGALLALLESDAEGRARVIRGFNLPPD</sequence>
<keyword evidence="4 5" id="KW-0413">Isomerase</keyword>
<name>A0AAU7QPK3_9GAMM</name>
<dbReference type="FunFam" id="3.30.2350.10:FF:000011">
    <property type="entry name" value="tRNA pseudouridine synthase B"/>
    <property type="match status" value="1"/>
</dbReference>
<dbReference type="InterPro" id="IPR014780">
    <property type="entry name" value="tRNA_psdUridine_synth_TruB"/>
</dbReference>
<comment type="similarity">
    <text evidence="2 5">Belongs to the pseudouridine synthase TruB family. Type 1 subfamily.</text>
</comment>
<evidence type="ECO:0000259" key="6">
    <source>
        <dbReference type="Pfam" id="PF01509"/>
    </source>
</evidence>
<dbReference type="SUPFAM" id="SSF55120">
    <property type="entry name" value="Pseudouridine synthase"/>
    <property type="match status" value="1"/>
</dbReference>
<protein>
    <recommendedName>
        <fullName evidence="5">tRNA pseudouridine synthase B</fullName>
        <ecNumber evidence="5">5.4.99.25</ecNumber>
    </recommendedName>
    <alternativeName>
        <fullName evidence="5">tRNA pseudouridine(55) synthase</fullName>
        <shortName evidence="5">Psi55 synthase</shortName>
    </alternativeName>
    <alternativeName>
        <fullName evidence="5">tRNA pseudouridylate synthase</fullName>
    </alternativeName>
    <alternativeName>
        <fullName evidence="5">tRNA-uridine isomerase</fullName>
    </alternativeName>
</protein>
<dbReference type="Gene3D" id="2.30.130.10">
    <property type="entry name" value="PUA domain"/>
    <property type="match status" value="1"/>
</dbReference>
<dbReference type="InterPro" id="IPR002501">
    <property type="entry name" value="PsdUridine_synth_N"/>
</dbReference>
<organism evidence="8">
    <name type="scientific">Rhodanobacter sp. IGA1.0</name>
    <dbReference type="NCBI Taxonomy" id="3158582"/>
    <lineage>
        <taxon>Bacteria</taxon>
        <taxon>Pseudomonadati</taxon>
        <taxon>Pseudomonadota</taxon>
        <taxon>Gammaproteobacteria</taxon>
        <taxon>Lysobacterales</taxon>
        <taxon>Rhodanobacteraceae</taxon>
        <taxon>Rhodanobacter</taxon>
    </lineage>
</organism>
<dbReference type="EMBL" id="CP157948">
    <property type="protein sequence ID" value="XBS91441.1"/>
    <property type="molecule type" value="Genomic_DNA"/>
</dbReference>
<dbReference type="Pfam" id="PF01509">
    <property type="entry name" value="TruB_N"/>
    <property type="match status" value="1"/>
</dbReference>
<dbReference type="GO" id="GO:1990481">
    <property type="term" value="P:mRNA pseudouridine synthesis"/>
    <property type="evidence" value="ECO:0007669"/>
    <property type="project" value="TreeGrafter"/>
</dbReference>
<evidence type="ECO:0000259" key="7">
    <source>
        <dbReference type="Pfam" id="PF16198"/>
    </source>
</evidence>
<dbReference type="AlphaFoldDB" id="A0AAU7QPK3"/>
<dbReference type="InterPro" id="IPR032819">
    <property type="entry name" value="TruB_C"/>
</dbReference>
<dbReference type="NCBIfam" id="TIGR00431">
    <property type="entry name" value="TruB"/>
    <property type="match status" value="1"/>
</dbReference>
<dbReference type="Gene3D" id="3.30.2350.10">
    <property type="entry name" value="Pseudouridine synthase"/>
    <property type="match status" value="1"/>
</dbReference>
<evidence type="ECO:0000256" key="4">
    <source>
        <dbReference type="ARBA" id="ARBA00023235"/>
    </source>
</evidence>
<reference evidence="8" key="1">
    <citation type="submission" date="2024-06" db="EMBL/GenBank/DDBJ databases">
        <authorList>
            <person name="Sun Y."/>
        </authorList>
    </citation>
    <scope>NUCLEOTIDE SEQUENCE</scope>
    <source>
        <strain evidence="8">IGA1.0</strain>
    </source>
</reference>
<feature type="domain" description="tRNA pseudouridylate synthase B C-terminal" evidence="7">
    <location>
        <begin position="183"/>
        <end position="243"/>
    </location>
</feature>
<gene>
    <name evidence="5 8" type="primary">truB</name>
    <name evidence="8" type="ORF">ABNK63_07345</name>
</gene>
<dbReference type="Pfam" id="PF16198">
    <property type="entry name" value="TruB_C_2"/>
    <property type="match status" value="1"/>
</dbReference>